<reference evidence="1 2" key="1">
    <citation type="journal article" date="2019" name="Commun. Biol.">
        <title>The bagworm genome reveals a unique fibroin gene that provides high tensile strength.</title>
        <authorList>
            <person name="Kono N."/>
            <person name="Nakamura H."/>
            <person name="Ohtoshi R."/>
            <person name="Tomita M."/>
            <person name="Numata K."/>
            <person name="Arakawa K."/>
        </authorList>
    </citation>
    <scope>NUCLEOTIDE SEQUENCE [LARGE SCALE GENOMIC DNA]</scope>
</reference>
<comment type="caution">
    <text evidence="1">The sequence shown here is derived from an EMBL/GenBank/DDBJ whole genome shotgun (WGS) entry which is preliminary data.</text>
</comment>
<evidence type="ECO:0000313" key="2">
    <source>
        <dbReference type="Proteomes" id="UP000299102"/>
    </source>
</evidence>
<dbReference type="Proteomes" id="UP000299102">
    <property type="component" value="Unassembled WGS sequence"/>
</dbReference>
<proteinExistence type="predicted"/>
<keyword evidence="2" id="KW-1185">Reference proteome</keyword>
<evidence type="ECO:0000313" key="1">
    <source>
        <dbReference type="EMBL" id="GBP95083.1"/>
    </source>
</evidence>
<accession>A0A4C2A6Z2</accession>
<dbReference type="EMBL" id="BGZK01002583">
    <property type="protein sequence ID" value="GBP95083.1"/>
    <property type="molecule type" value="Genomic_DNA"/>
</dbReference>
<sequence>MTTESSLLSALQAAEDATKMDSSVKKGNEYGIYGFQVIVLGKRRMKERQYNGHALYQWRMSIVLLDLRS</sequence>
<gene>
    <name evidence="1" type="ORF">EVAR_100911_1</name>
</gene>
<organism evidence="1 2">
    <name type="scientific">Eumeta variegata</name>
    <name type="common">Bagworm moth</name>
    <name type="synonym">Eumeta japonica</name>
    <dbReference type="NCBI Taxonomy" id="151549"/>
    <lineage>
        <taxon>Eukaryota</taxon>
        <taxon>Metazoa</taxon>
        <taxon>Ecdysozoa</taxon>
        <taxon>Arthropoda</taxon>
        <taxon>Hexapoda</taxon>
        <taxon>Insecta</taxon>
        <taxon>Pterygota</taxon>
        <taxon>Neoptera</taxon>
        <taxon>Endopterygota</taxon>
        <taxon>Lepidoptera</taxon>
        <taxon>Glossata</taxon>
        <taxon>Ditrysia</taxon>
        <taxon>Tineoidea</taxon>
        <taxon>Psychidae</taxon>
        <taxon>Oiketicinae</taxon>
        <taxon>Eumeta</taxon>
    </lineage>
</organism>
<name>A0A4C2A6Z2_EUMVA</name>
<protein>
    <submittedName>
        <fullName evidence="1">Uncharacterized protein</fullName>
    </submittedName>
</protein>
<dbReference type="AlphaFoldDB" id="A0A4C2A6Z2"/>